<protein>
    <submittedName>
        <fullName evidence="2">Uncharacterized protein</fullName>
    </submittedName>
</protein>
<feature type="transmembrane region" description="Helical" evidence="1">
    <location>
        <begin position="12"/>
        <end position="31"/>
    </location>
</feature>
<proteinExistence type="predicted"/>
<gene>
    <name evidence="2" type="ORF">DY000_02002927</name>
</gene>
<sequence>MALGEHSNLNGVVGTFAFVVWLSMKGLVVWAQHIQLLGASPTFVLPFAVVGLVSNEIVSFVPIGPCDHSSHALLPKSGSVQLVESGHLLALPFLS</sequence>
<evidence type="ECO:0000256" key="1">
    <source>
        <dbReference type="SAM" id="Phobius"/>
    </source>
</evidence>
<name>A0ABQ7C775_BRACR</name>
<keyword evidence="1" id="KW-0472">Membrane</keyword>
<evidence type="ECO:0000313" key="2">
    <source>
        <dbReference type="EMBL" id="KAF3547568.1"/>
    </source>
</evidence>
<keyword evidence="3" id="KW-1185">Reference proteome</keyword>
<reference evidence="2 3" key="1">
    <citation type="journal article" date="2020" name="BMC Genomics">
        <title>Intraspecific diversification of the crop wild relative Brassica cretica Lam. using demographic model selection.</title>
        <authorList>
            <person name="Kioukis A."/>
            <person name="Michalopoulou V.A."/>
            <person name="Briers L."/>
            <person name="Pirintsos S."/>
            <person name="Studholme D.J."/>
            <person name="Pavlidis P."/>
            <person name="Sarris P.F."/>
        </authorList>
    </citation>
    <scope>NUCLEOTIDE SEQUENCE [LARGE SCALE GENOMIC DNA]</scope>
    <source>
        <strain evidence="3">cv. PFS-1207/04</strain>
    </source>
</reference>
<organism evidence="2 3">
    <name type="scientific">Brassica cretica</name>
    <name type="common">Mustard</name>
    <dbReference type="NCBI Taxonomy" id="69181"/>
    <lineage>
        <taxon>Eukaryota</taxon>
        <taxon>Viridiplantae</taxon>
        <taxon>Streptophyta</taxon>
        <taxon>Embryophyta</taxon>
        <taxon>Tracheophyta</taxon>
        <taxon>Spermatophyta</taxon>
        <taxon>Magnoliopsida</taxon>
        <taxon>eudicotyledons</taxon>
        <taxon>Gunneridae</taxon>
        <taxon>Pentapetalae</taxon>
        <taxon>rosids</taxon>
        <taxon>malvids</taxon>
        <taxon>Brassicales</taxon>
        <taxon>Brassicaceae</taxon>
        <taxon>Brassiceae</taxon>
        <taxon>Brassica</taxon>
    </lineage>
</organism>
<accession>A0ABQ7C775</accession>
<evidence type="ECO:0000313" key="3">
    <source>
        <dbReference type="Proteomes" id="UP000266723"/>
    </source>
</evidence>
<dbReference type="EMBL" id="QGKV02000832">
    <property type="protein sequence ID" value="KAF3547568.1"/>
    <property type="molecule type" value="Genomic_DNA"/>
</dbReference>
<keyword evidence="1" id="KW-0812">Transmembrane</keyword>
<keyword evidence="1" id="KW-1133">Transmembrane helix</keyword>
<dbReference type="Proteomes" id="UP000266723">
    <property type="component" value="Unassembled WGS sequence"/>
</dbReference>
<comment type="caution">
    <text evidence="2">The sequence shown here is derived from an EMBL/GenBank/DDBJ whole genome shotgun (WGS) entry which is preliminary data.</text>
</comment>